<dbReference type="Proteomes" id="UP001194468">
    <property type="component" value="Unassembled WGS sequence"/>
</dbReference>
<dbReference type="AlphaFoldDB" id="A0AAD4BRY1"/>
<evidence type="ECO:0000313" key="2">
    <source>
        <dbReference type="EMBL" id="KAF8438184.1"/>
    </source>
</evidence>
<feature type="region of interest" description="Disordered" evidence="1">
    <location>
        <begin position="1"/>
        <end position="36"/>
    </location>
</feature>
<sequence>MCNFESRQQPTMASDGDQDRGYQISCPPPRDNNRALLSPTSLSRRLAVNPPVIFGTQRAFNPKPSRVSRVGNMSSDSNAPPNLTRADYEGGFTTKA</sequence>
<evidence type="ECO:0000313" key="3">
    <source>
        <dbReference type="Proteomes" id="UP001194468"/>
    </source>
</evidence>
<dbReference type="EMBL" id="WHUW01000017">
    <property type="protein sequence ID" value="KAF8438184.1"/>
    <property type="molecule type" value="Genomic_DNA"/>
</dbReference>
<organism evidence="2 3">
    <name type="scientific">Boletus edulis BED1</name>
    <dbReference type="NCBI Taxonomy" id="1328754"/>
    <lineage>
        <taxon>Eukaryota</taxon>
        <taxon>Fungi</taxon>
        <taxon>Dikarya</taxon>
        <taxon>Basidiomycota</taxon>
        <taxon>Agaricomycotina</taxon>
        <taxon>Agaricomycetes</taxon>
        <taxon>Agaricomycetidae</taxon>
        <taxon>Boletales</taxon>
        <taxon>Boletineae</taxon>
        <taxon>Boletaceae</taxon>
        <taxon>Boletoideae</taxon>
        <taxon>Boletus</taxon>
    </lineage>
</organism>
<reference evidence="2" key="2">
    <citation type="journal article" date="2020" name="Nat. Commun.">
        <title>Large-scale genome sequencing of mycorrhizal fungi provides insights into the early evolution of symbiotic traits.</title>
        <authorList>
            <person name="Miyauchi S."/>
            <person name="Kiss E."/>
            <person name="Kuo A."/>
            <person name="Drula E."/>
            <person name="Kohler A."/>
            <person name="Sanchez-Garcia M."/>
            <person name="Morin E."/>
            <person name="Andreopoulos B."/>
            <person name="Barry K.W."/>
            <person name="Bonito G."/>
            <person name="Buee M."/>
            <person name="Carver A."/>
            <person name="Chen C."/>
            <person name="Cichocki N."/>
            <person name="Clum A."/>
            <person name="Culley D."/>
            <person name="Crous P.W."/>
            <person name="Fauchery L."/>
            <person name="Girlanda M."/>
            <person name="Hayes R.D."/>
            <person name="Keri Z."/>
            <person name="LaButti K."/>
            <person name="Lipzen A."/>
            <person name="Lombard V."/>
            <person name="Magnuson J."/>
            <person name="Maillard F."/>
            <person name="Murat C."/>
            <person name="Nolan M."/>
            <person name="Ohm R.A."/>
            <person name="Pangilinan J."/>
            <person name="Pereira M.F."/>
            <person name="Perotto S."/>
            <person name="Peter M."/>
            <person name="Pfister S."/>
            <person name="Riley R."/>
            <person name="Sitrit Y."/>
            <person name="Stielow J.B."/>
            <person name="Szollosi G."/>
            <person name="Zifcakova L."/>
            <person name="Stursova M."/>
            <person name="Spatafora J.W."/>
            <person name="Tedersoo L."/>
            <person name="Vaario L.M."/>
            <person name="Yamada A."/>
            <person name="Yan M."/>
            <person name="Wang P."/>
            <person name="Xu J."/>
            <person name="Bruns T."/>
            <person name="Baldrian P."/>
            <person name="Vilgalys R."/>
            <person name="Dunand C."/>
            <person name="Henrissat B."/>
            <person name="Grigoriev I.V."/>
            <person name="Hibbett D."/>
            <person name="Nagy L.G."/>
            <person name="Martin F.M."/>
        </authorList>
    </citation>
    <scope>NUCLEOTIDE SEQUENCE</scope>
    <source>
        <strain evidence="2">BED1</strain>
    </source>
</reference>
<gene>
    <name evidence="2" type="ORF">L210DRAFT_3545655</name>
</gene>
<keyword evidence="3" id="KW-1185">Reference proteome</keyword>
<name>A0AAD4BRY1_BOLED</name>
<accession>A0AAD4BRY1</accession>
<evidence type="ECO:0000256" key="1">
    <source>
        <dbReference type="SAM" id="MobiDB-lite"/>
    </source>
</evidence>
<proteinExistence type="predicted"/>
<feature type="region of interest" description="Disordered" evidence="1">
    <location>
        <begin position="57"/>
        <end position="96"/>
    </location>
</feature>
<feature type="compositionally biased region" description="Polar residues" evidence="1">
    <location>
        <begin position="71"/>
        <end position="81"/>
    </location>
</feature>
<protein>
    <submittedName>
        <fullName evidence="2">Uncharacterized protein</fullName>
    </submittedName>
</protein>
<comment type="caution">
    <text evidence="2">The sequence shown here is derived from an EMBL/GenBank/DDBJ whole genome shotgun (WGS) entry which is preliminary data.</text>
</comment>
<reference evidence="2" key="1">
    <citation type="submission" date="2019-10" db="EMBL/GenBank/DDBJ databases">
        <authorList>
            <consortium name="DOE Joint Genome Institute"/>
            <person name="Kuo A."/>
            <person name="Miyauchi S."/>
            <person name="Kiss E."/>
            <person name="Drula E."/>
            <person name="Kohler A."/>
            <person name="Sanchez-Garcia M."/>
            <person name="Andreopoulos B."/>
            <person name="Barry K.W."/>
            <person name="Bonito G."/>
            <person name="Buee M."/>
            <person name="Carver A."/>
            <person name="Chen C."/>
            <person name="Cichocki N."/>
            <person name="Clum A."/>
            <person name="Culley D."/>
            <person name="Crous P.W."/>
            <person name="Fauchery L."/>
            <person name="Girlanda M."/>
            <person name="Hayes R."/>
            <person name="Keri Z."/>
            <person name="LaButti K."/>
            <person name="Lipzen A."/>
            <person name="Lombard V."/>
            <person name="Magnuson J."/>
            <person name="Maillard F."/>
            <person name="Morin E."/>
            <person name="Murat C."/>
            <person name="Nolan M."/>
            <person name="Ohm R."/>
            <person name="Pangilinan J."/>
            <person name="Pereira M."/>
            <person name="Perotto S."/>
            <person name="Peter M."/>
            <person name="Riley R."/>
            <person name="Sitrit Y."/>
            <person name="Stielow B."/>
            <person name="Szollosi G."/>
            <person name="Zifcakova L."/>
            <person name="Stursova M."/>
            <person name="Spatafora J.W."/>
            <person name="Tedersoo L."/>
            <person name="Vaario L.-M."/>
            <person name="Yamada A."/>
            <person name="Yan M."/>
            <person name="Wang P."/>
            <person name="Xu J."/>
            <person name="Bruns T."/>
            <person name="Baldrian P."/>
            <person name="Vilgalys R."/>
            <person name="Henrissat B."/>
            <person name="Grigoriev I.V."/>
            <person name="Hibbett D."/>
            <person name="Nagy L.G."/>
            <person name="Martin F.M."/>
        </authorList>
    </citation>
    <scope>NUCLEOTIDE SEQUENCE</scope>
    <source>
        <strain evidence="2">BED1</strain>
    </source>
</reference>
<feature type="compositionally biased region" description="Polar residues" evidence="1">
    <location>
        <begin position="1"/>
        <end position="12"/>
    </location>
</feature>